<name>G9WLG4_9FIRM</name>
<accession>G9WLG4</accession>
<organism evidence="10 11">
    <name type="scientific">Oribacterium parvum ACB1</name>
    <dbReference type="NCBI Taxonomy" id="796943"/>
    <lineage>
        <taxon>Bacteria</taxon>
        <taxon>Bacillati</taxon>
        <taxon>Bacillota</taxon>
        <taxon>Clostridia</taxon>
        <taxon>Lachnospirales</taxon>
        <taxon>Lachnospiraceae</taxon>
        <taxon>Oribacterium</taxon>
    </lineage>
</organism>
<dbReference type="Pfam" id="PF00005">
    <property type="entry name" value="ABC_tran"/>
    <property type="match status" value="1"/>
</dbReference>
<evidence type="ECO:0000259" key="8">
    <source>
        <dbReference type="PROSITE" id="PS50893"/>
    </source>
</evidence>
<keyword evidence="2 7" id="KW-0812">Transmembrane</keyword>
<keyword evidence="5 7" id="KW-1133">Transmembrane helix</keyword>
<dbReference type="PANTHER" id="PTHR43394">
    <property type="entry name" value="ATP-DEPENDENT PERMEASE MDL1, MITOCHONDRIAL"/>
    <property type="match status" value="1"/>
</dbReference>
<comment type="caution">
    <text evidence="10">The sequence shown here is derived from an EMBL/GenBank/DDBJ whole genome shotgun (WGS) entry which is preliminary data.</text>
</comment>
<dbReference type="SUPFAM" id="SSF90123">
    <property type="entry name" value="ABC transporter transmembrane region"/>
    <property type="match status" value="1"/>
</dbReference>
<dbReference type="PROSITE" id="PS50893">
    <property type="entry name" value="ABC_TRANSPORTER_2"/>
    <property type="match status" value="1"/>
</dbReference>
<keyword evidence="3" id="KW-0547">Nucleotide-binding</keyword>
<keyword evidence="11" id="KW-1185">Reference proteome</keyword>
<dbReference type="PROSITE" id="PS00211">
    <property type="entry name" value="ABC_TRANSPORTER_1"/>
    <property type="match status" value="1"/>
</dbReference>
<proteinExistence type="predicted"/>
<evidence type="ECO:0000256" key="4">
    <source>
        <dbReference type="ARBA" id="ARBA00022840"/>
    </source>
</evidence>
<dbReference type="RefSeq" id="WP_009534046.1">
    <property type="nucleotide sequence ID" value="NZ_KE148312.1"/>
</dbReference>
<dbReference type="EMBL" id="AFZC02000003">
    <property type="protein sequence ID" value="EHL12619.1"/>
    <property type="molecule type" value="Genomic_DNA"/>
</dbReference>
<evidence type="ECO:0000313" key="11">
    <source>
        <dbReference type="Proteomes" id="UP000018461"/>
    </source>
</evidence>
<dbReference type="Gene3D" id="3.40.50.300">
    <property type="entry name" value="P-loop containing nucleotide triphosphate hydrolases"/>
    <property type="match status" value="1"/>
</dbReference>
<dbReference type="InterPro" id="IPR003439">
    <property type="entry name" value="ABC_transporter-like_ATP-bd"/>
</dbReference>
<dbReference type="InterPro" id="IPR039421">
    <property type="entry name" value="Type_1_exporter"/>
</dbReference>
<evidence type="ECO:0000259" key="9">
    <source>
        <dbReference type="PROSITE" id="PS50929"/>
    </source>
</evidence>
<reference evidence="10" key="2">
    <citation type="submission" date="2013-03" db="EMBL/GenBank/DDBJ databases">
        <title>The Genome Sequence of Oribacterium sp. ACB1.</title>
        <authorList>
            <consortium name="The Broad Institute Genomics Platform"/>
            <consortium name="The Broad Institute Genome Sequencing Center for Infectious Disease"/>
            <person name="Earl A."/>
            <person name="Ward D."/>
            <person name="Feldgarden M."/>
            <person name="Gevers D."/>
            <person name="Sizova M."/>
            <person name="Hazen A."/>
            <person name="Epstein S."/>
            <person name="Walker B."/>
            <person name="Young S."/>
            <person name="Zeng Q."/>
            <person name="Gargeya S."/>
            <person name="Fitzgerald M."/>
            <person name="Haas B."/>
            <person name="Abouelleil A."/>
            <person name="Allen A.W."/>
            <person name="Alvarado L."/>
            <person name="Arachchi H.M."/>
            <person name="Berlin A.M."/>
            <person name="Chapman S.B."/>
            <person name="Gainer-Dewar J."/>
            <person name="Goldberg J."/>
            <person name="Griggs A."/>
            <person name="Gujja S."/>
            <person name="Hansen M."/>
            <person name="Howarth C."/>
            <person name="Imamovic A."/>
            <person name="Ireland A."/>
            <person name="Larimer J."/>
            <person name="McCowan C."/>
            <person name="Murphy C."/>
            <person name="Pearson M."/>
            <person name="Poon T.W."/>
            <person name="Priest M."/>
            <person name="Roberts A."/>
            <person name="Saif S."/>
            <person name="Shea T."/>
            <person name="Sisk P."/>
            <person name="Sykes S."/>
            <person name="Wortman J."/>
            <person name="Nusbaum C."/>
            <person name="Birren B."/>
        </authorList>
    </citation>
    <scope>NUCLEOTIDE SEQUENCE [LARGE SCALE GENOMIC DNA]</scope>
    <source>
        <strain evidence="10">ACB1</strain>
    </source>
</reference>
<evidence type="ECO:0000256" key="2">
    <source>
        <dbReference type="ARBA" id="ARBA00022692"/>
    </source>
</evidence>
<keyword evidence="4" id="KW-0067">ATP-binding</keyword>
<protein>
    <recommendedName>
        <fullName evidence="12">ABC transporter ATP-binding protein</fullName>
    </recommendedName>
</protein>
<dbReference type="PANTHER" id="PTHR43394:SF1">
    <property type="entry name" value="ATP-BINDING CASSETTE SUB-FAMILY B MEMBER 10, MITOCHONDRIAL"/>
    <property type="match status" value="1"/>
</dbReference>
<dbReference type="InterPro" id="IPR017871">
    <property type="entry name" value="ABC_transporter-like_CS"/>
</dbReference>
<dbReference type="SUPFAM" id="SSF52540">
    <property type="entry name" value="P-loop containing nucleoside triphosphate hydrolases"/>
    <property type="match status" value="1"/>
</dbReference>
<evidence type="ECO:0000256" key="5">
    <source>
        <dbReference type="ARBA" id="ARBA00022989"/>
    </source>
</evidence>
<dbReference type="GO" id="GO:0005886">
    <property type="term" value="C:plasma membrane"/>
    <property type="evidence" value="ECO:0007669"/>
    <property type="project" value="UniProtKB-SubCell"/>
</dbReference>
<dbReference type="GO" id="GO:0005524">
    <property type="term" value="F:ATP binding"/>
    <property type="evidence" value="ECO:0007669"/>
    <property type="project" value="UniProtKB-KW"/>
</dbReference>
<sequence>MLKCNPLSRNFFKNNSLNLFMAVLGTSVLSLAILSVPQLFQILIDYLSGSREYSLRGIILLTAGIFLMEFFSAVATYFFRTKFSTRAVLQYRNFACDYLLKKKVADFYASNSSVYLSALSTDLMKIKEQFLDQIPIITQILFCGIGAMIVMLRYNVFLACMSCVLSLIPFFAALYSGKNMGELEDRLSTRNAEYLAFLKDFSIGFTIIKSYKVEAIFSKLHGAVNEKTEETMLKRERCVEKVNYFAAISGYITRLSILFLSAYIAFTRHSISIGTVIAFSQLIHYLIDPLSSLPSMLSEAKAAYRLTDKFWDTIKREEELRKVVGNKKALEQQEFIEHQSTTEHKDRVGDKIAIEEQSGMAEALPSLRGEILFNQICFSYSEGKEVLKGLNLRVKEGEKVVLLGTSGSGKSSILKILMSMERAQSGTIRIGGQDTMDLGEDRIFKEISYIQQEVFIFDGTIRENICLFQNCREEELQSVIERAGLRNLVKEKGLDYLCGENGAALSGGERQRISIARSLLRKTPILLADEITASLDKENTYLVLDTLLNIENTTEILVLHDLDSRILSRVDRICVLKNGKVEEEGNFTELLEKKGYFYALYHVEAE</sequence>
<dbReference type="Proteomes" id="UP000018461">
    <property type="component" value="Unassembled WGS sequence"/>
</dbReference>
<dbReference type="PROSITE" id="PS50929">
    <property type="entry name" value="ABC_TM1F"/>
    <property type="match status" value="1"/>
</dbReference>
<comment type="subcellular location">
    <subcellularLocation>
        <location evidence="1">Cell membrane</location>
        <topology evidence="1">Multi-pass membrane protein</topology>
    </subcellularLocation>
</comment>
<dbReference type="PATRIC" id="fig|796943.3.peg.552"/>
<dbReference type="GO" id="GO:0015421">
    <property type="term" value="F:ABC-type oligopeptide transporter activity"/>
    <property type="evidence" value="ECO:0007669"/>
    <property type="project" value="TreeGrafter"/>
</dbReference>
<feature type="domain" description="ABC transmembrane type-1" evidence="9">
    <location>
        <begin position="20"/>
        <end position="302"/>
    </location>
</feature>
<evidence type="ECO:0000256" key="3">
    <source>
        <dbReference type="ARBA" id="ARBA00022741"/>
    </source>
</evidence>
<feature type="domain" description="ABC transporter" evidence="8">
    <location>
        <begin position="371"/>
        <end position="603"/>
    </location>
</feature>
<feature type="transmembrane region" description="Helical" evidence="7">
    <location>
        <begin position="130"/>
        <end position="150"/>
    </location>
</feature>
<gene>
    <name evidence="10" type="ORF">HMPREF9625_00173</name>
</gene>
<evidence type="ECO:0008006" key="12">
    <source>
        <dbReference type="Google" id="ProtNLM"/>
    </source>
</evidence>
<keyword evidence="6 7" id="KW-0472">Membrane</keyword>
<feature type="transmembrane region" description="Helical" evidence="7">
    <location>
        <begin position="156"/>
        <end position="176"/>
    </location>
</feature>
<dbReference type="AlphaFoldDB" id="G9WLG4"/>
<feature type="transmembrane region" description="Helical" evidence="7">
    <location>
        <begin position="242"/>
        <end position="264"/>
    </location>
</feature>
<dbReference type="InterPro" id="IPR011527">
    <property type="entry name" value="ABC1_TM_dom"/>
</dbReference>
<dbReference type="InterPro" id="IPR003593">
    <property type="entry name" value="AAA+_ATPase"/>
</dbReference>
<dbReference type="InterPro" id="IPR027417">
    <property type="entry name" value="P-loop_NTPase"/>
</dbReference>
<dbReference type="GO" id="GO:0016887">
    <property type="term" value="F:ATP hydrolysis activity"/>
    <property type="evidence" value="ECO:0007669"/>
    <property type="project" value="InterPro"/>
</dbReference>
<evidence type="ECO:0000256" key="1">
    <source>
        <dbReference type="ARBA" id="ARBA00004651"/>
    </source>
</evidence>
<dbReference type="Pfam" id="PF00664">
    <property type="entry name" value="ABC_membrane"/>
    <property type="match status" value="1"/>
</dbReference>
<feature type="transmembrane region" description="Helical" evidence="7">
    <location>
        <begin position="20"/>
        <end position="44"/>
    </location>
</feature>
<dbReference type="SMART" id="SM00382">
    <property type="entry name" value="AAA"/>
    <property type="match status" value="1"/>
</dbReference>
<reference evidence="10" key="1">
    <citation type="submission" date="2011-08" db="EMBL/GenBank/DDBJ databases">
        <authorList>
            <consortium name="The Broad Institute Genome Sequencing Platform"/>
            <person name="Earl A."/>
            <person name="Ward D."/>
            <person name="Feldgarden M."/>
            <person name="Gevers D."/>
            <person name="Sizova M."/>
            <person name="Hazen A."/>
            <person name="Epstein S."/>
            <person name="Young S.K."/>
            <person name="Zeng Q."/>
            <person name="Gargeya S."/>
            <person name="Fitzgerald M."/>
            <person name="Haas B."/>
            <person name="Abouelleil A."/>
            <person name="Alvarado L."/>
            <person name="Arachchi H.M."/>
            <person name="Berlin A."/>
            <person name="Brown A."/>
            <person name="Chapman S.B."/>
            <person name="Chen Z."/>
            <person name="Dunbar C."/>
            <person name="Freedman E."/>
            <person name="Gearin G."/>
            <person name="Gellesch M."/>
            <person name="Goldberg J."/>
            <person name="Griggs A."/>
            <person name="Gujja S."/>
            <person name="Heiman D."/>
            <person name="Howarth C."/>
            <person name="Larson L."/>
            <person name="Lui A."/>
            <person name="MacDonald P.J.P."/>
            <person name="Montmayeur A."/>
            <person name="Murphy C."/>
            <person name="Neiman D."/>
            <person name="Pearson M."/>
            <person name="Priest M."/>
            <person name="Roberts A."/>
            <person name="Saif S."/>
            <person name="Shea T."/>
            <person name="Shenoy N."/>
            <person name="Sisk P."/>
            <person name="Stolte C."/>
            <person name="Sykes S."/>
            <person name="Wortman J."/>
            <person name="Nusbaum C."/>
            <person name="Birren B."/>
        </authorList>
    </citation>
    <scope>NUCLEOTIDE SEQUENCE</scope>
    <source>
        <strain evidence="10">ACB1</strain>
    </source>
</reference>
<dbReference type="STRING" id="796943.HMPREF9625_00173"/>
<evidence type="ECO:0000313" key="10">
    <source>
        <dbReference type="EMBL" id="EHL12619.1"/>
    </source>
</evidence>
<evidence type="ECO:0000256" key="7">
    <source>
        <dbReference type="SAM" id="Phobius"/>
    </source>
</evidence>
<evidence type="ECO:0000256" key="6">
    <source>
        <dbReference type="ARBA" id="ARBA00023136"/>
    </source>
</evidence>
<dbReference type="HOGENOM" id="CLU_000604_84_3_9"/>
<dbReference type="InterPro" id="IPR036640">
    <property type="entry name" value="ABC1_TM_sf"/>
</dbReference>
<dbReference type="Gene3D" id="1.20.1560.10">
    <property type="entry name" value="ABC transporter type 1, transmembrane domain"/>
    <property type="match status" value="1"/>
</dbReference>
<feature type="transmembrane region" description="Helical" evidence="7">
    <location>
        <begin position="56"/>
        <end position="79"/>
    </location>
</feature>